<dbReference type="Proteomes" id="UP000241690">
    <property type="component" value="Unassembled WGS sequence"/>
</dbReference>
<proteinExistence type="predicted"/>
<organism evidence="1 2">
    <name type="scientific">Trichoderma harzianum CBS 226.95</name>
    <dbReference type="NCBI Taxonomy" id="983964"/>
    <lineage>
        <taxon>Eukaryota</taxon>
        <taxon>Fungi</taxon>
        <taxon>Dikarya</taxon>
        <taxon>Ascomycota</taxon>
        <taxon>Pezizomycotina</taxon>
        <taxon>Sordariomycetes</taxon>
        <taxon>Hypocreomycetidae</taxon>
        <taxon>Hypocreales</taxon>
        <taxon>Hypocreaceae</taxon>
        <taxon>Trichoderma</taxon>
    </lineage>
</organism>
<keyword evidence="2" id="KW-1185">Reference proteome</keyword>
<reference evidence="1 2" key="1">
    <citation type="submission" date="2016-07" db="EMBL/GenBank/DDBJ databases">
        <title>Multiple horizontal gene transfer events from other fungi enriched the ability of initially mycotrophic Trichoderma (Ascomycota) to feed on dead plant biomass.</title>
        <authorList>
            <consortium name="DOE Joint Genome Institute"/>
            <person name="Aerts A."/>
            <person name="Atanasova L."/>
            <person name="Chenthamara K."/>
            <person name="Zhang J."/>
            <person name="Grujic M."/>
            <person name="Henrissat B."/>
            <person name="Kuo A."/>
            <person name="Salamov A."/>
            <person name="Lipzen A."/>
            <person name="Labutti K."/>
            <person name="Barry K."/>
            <person name="Miao Y."/>
            <person name="Rahimi M.J."/>
            <person name="Shen Q."/>
            <person name="Grigoriev I.V."/>
            <person name="Kubicek C.P."/>
            <person name="Druzhinina I.S."/>
        </authorList>
    </citation>
    <scope>NUCLEOTIDE SEQUENCE [LARGE SCALE GENOMIC DNA]</scope>
    <source>
        <strain evidence="1 2">CBS 226.95</strain>
    </source>
</reference>
<gene>
    <name evidence="1" type="ORF">M431DRAFT_1864</name>
</gene>
<dbReference type="GeneID" id="36621745"/>
<protein>
    <submittedName>
        <fullName evidence="1">Uncharacterized protein</fullName>
    </submittedName>
</protein>
<dbReference type="AlphaFoldDB" id="A0A2T4AQ93"/>
<name>A0A2T4AQ93_TRIHA</name>
<accession>A0A2T4AQ93</accession>
<sequence length="366" mass="40967">MARAAVNILDTAIATNDRQLIRLITNTWVEALNNLVSHSELGEPTLEIAVQRRANELKRHLINEHLSLKRRFQKAETSVLPGIELLLVAVERGKGFRHLSFVISKLWMIAMSDIVGHLGKAGEAPMQELIRILAERLSVAVKDKDQLNAEVCGQAGIELLRAAALSPRPKLLSRSSEKMVIELGVRLVESMNSMVDQITSMRWEEYQSCCKHSEHDEALGLTLVGLGVLRTAIKQDTDHVTSKLLPFIESGFEMAREAHLDRHASTGNGIPVRDLEVIFDAAVDLFAGTEEIQPGSLRIMALKILAFLGVKSSNYQQSVIMLAFQRVEEASRIVNPTERRKQVFRIARTILAFADADMDYYRLSQR</sequence>
<dbReference type="EMBL" id="KZ679676">
    <property type="protein sequence ID" value="PTB59232.1"/>
    <property type="molecule type" value="Genomic_DNA"/>
</dbReference>
<evidence type="ECO:0000313" key="1">
    <source>
        <dbReference type="EMBL" id="PTB59232.1"/>
    </source>
</evidence>
<dbReference type="RefSeq" id="XP_024778909.1">
    <property type="nucleotide sequence ID" value="XM_024913184.1"/>
</dbReference>
<evidence type="ECO:0000313" key="2">
    <source>
        <dbReference type="Proteomes" id="UP000241690"/>
    </source>
</evidence>